<comment type="caution">
    <text evidence="3">The sequence shown here is derived from an EMBL/GenBank/DDBJ whole genome shotgun (WGS) entry which is preliminary data.</text>
</comment>
<keyword evidence="2" id="KW-0175">Coiled coil</keyword>
<dbReference type="InterPro" id="IPR008979">
    <property type="entry name" value="Galactose-bd-like_sf"/>
</dbReference>
<sequence length="762" mass="86875">MLPLGNRLRKHIKFNLIVPMKKVVLTLLITIGLLVNSCNKSNITLTENGKTNYEIVLKKNASESLYKSSVKLQYYLSKISGAQFPIVDELSLDARKKKIYVGNHKTENLKPQQVIIRTENENLYISGGSDQAVKNGIYEFLEKYLACKWYAPGVEKIPPSRTISVSPIDYDYTPEIHTRTVHSKLFYENHEFADQQKVTYEAFPYYVPTAKVHTFHRFMPEEVFYKDHPEYYALRGEQRLPTQLCLTNDKVLAIVKDSVASFFSKNPEASVISVSQDDNQQYCKCDNCSKVDTSEGSPSGTMIRFVNQVAESFPNKTISTLAYQYTRKAPKTHPATNVLITLCSIECDRSAPISEKCTDFADDLIAWGKLTNNIRIWDYTTQFTNFLSPFPNIYTLQPNIQLFRNNNAKWVFEQHSHNPSELFELRSYITAKLLWNPDLDFDELLTEFTDGYYEQAGPYIKKYVELIHAEIKKDDDFFLFLYGDPSEAFSSYLNPELLKEYSNLFDEAEKAVANKQELLDRVKMARLGVDYAVLEASRKNITKDYSLMVMAKNPKEVINPMVASLLDNFIHTARKNDISLMNEMGFTVNEYASNYMSALKIAQKPNKAKGKNVVALTKPKKYAEENPMVLTDGALGGSSFYANWLGYEGNNMEVVIDLGEPQPISTVSMAFLQVTNHVVFFPSSVTYYGSSDNTDFKPLGTLSNTAPLNKDSKVNDISYFDLSFEQENVRYIKVVAENTKTPYWHHAAGLPSWVFADEIIIN</sequence>
<dbReference type="AlphaFoldDB" id="A0A5C8V929"/>
<evidence type="ECO:0000256" key="2">
    <source>
        <dbReference type="SAM" id="Coils"/>
    </source>
</evidence>
<dbReference type="InterPro" id="IPR029018">
    <property type="entry name" value="Hex-like_dom2"/>
</dbReference>
<dbReference type="GO" id="GO:0016787">
    <property type="term" value="F:hydrolase activity"/>
    <property type="evidence" value="ECO:0007669"/>
    <property type="project" value="UniProtKB-KW"/>
</dbReference>
<protein>
    <submittedName>
        <fullName evidence="3">DUF4838 domain-containing protein</fullName>
    </submittedName>
</protein>
<feature type="coiled-coil region" evidence="2">
    <location>
        <begin position="498"/>
        <end position="525"/>
    </location>
</feature>
<dbReference type="Gene3D" id="3.30.379.10">
    <property type="entry name" value="Chitobiase/beta-hexosaminidase domain 2-like"/>
    <property type="match status" value="1"/>
</dbReference>
<name>A0A5C8V929_9FLAO</name>
<dbReference type="PANTHER" id="PTHR47406:SF2">
    <property type="entry name" value="ALPHA GLUCURONIDASE N-TERMINAL DOMAIN-CONTAINING PROTEIN"/>
    <property type="match status" value="1"/>
</dbReference>
<dbReference type="GO" id="GO:0005975">
    <property type="term" value="P:carbohydrate metabolic process"/>
    <property type="evidence" value="ECO:0007669"/>
    <property type="project" value="UniProtKB-ARBA"/>
</dbReference>
<dbReference type="Gene3D" id="2.60.120.260">
    <property type="entry name" value="Galactose-binding domain-like"/>
    <property type="match status" value="1"/>
</dbReference>
<dbReference type="Pfam" id="PF16126">
    <property type="entry name" value="DUF4838"/>
    <property type="match status" value="1"/>
</dbReference>
<keyword evidence="1" id="KW-0378">Hydrolase</keyword>
<evidence type="ECO:0000256" key="1">
    <source>
        <dbReference type="ARBA" id="ARBA00022801"/>
    </source>
</evidence>
<dbReference type="PANTHER" id="PTHR47406">
    <property type="entry name" value="COAGULATION FACTOR 5/8 TYPE, C-TERMINAL"/>
    <property type="match status" value="1"/>
</dbReference>
<organism evidence="3 4">
    <name type="scientific">Flagellimonas hymeniacidonis</name>
    <dbReference type="NCBI Taxonomy" id="2603628"/>
    <lineage>
        <taxon>Bacteria</taxon>
        <taxon>Pseudomonadati</taxon>
        <taxon>Bacteroidota</taxon>
        <taxon>Flavobacteriia</taxon>
        <taxon>Flavobacteriales</taxon>
        <taxon>Flavobacteriaceae</taxon>
        <taxon>Flagellimonas</taxon>
    </lineage>
</organism>
<evidence type="ECO:0000313" key="3">
    <source>
        <dbReference type="EMBL" id="TXN38211.1"/>
    </source>
</evidence>
<proteinExistence type="predicted"/>
<dbReference type="Proteomes" id="UP000321456">
    <property type="component" value="Unassembled WGS sequence"/>
</dbReference>
<gene>
    <name evidence="3" type="ORF">FVB32_07940</name>
</gene>
<dbReference type="EMBL" id="VRUR01000001">
    <property type="protein sequence ID" value="TXN38211.1"/>
    <property type="molecule type" value="Genomic_DNA"/>
</dbReference>
<dbReference type="SUPFAM" id="SSF49785">
    <property type="entry name" value="Galactose-binding domain-like"/>
    <property type="match status" value="1"/>
</dbReference>
<dbReference type="InterPro" id="IPR032287">
    <property type="entry name" value="DUF4838"/>
</dbReference>
<accession>A0A5C8V929</accession>
<reference evidence="3 4" key="1">
    <citation type="submission" date="2019-08" db="EMBL/GenBank/DDBJ databases">
        <title>Professor.</title>
        <authorList>
            <person name="Park J.S."/>
        </authorList>
    </citation>
    <scope>NUCLEOTIDE SEQUENCE [LARGE SCALE GENOMIC DNA]</scope>
    <source>
        <strain evidence="3 4">176CP5-101</strain>
    </source>
</reference>
<evidence type="ECO:0000313" key="4">
    <source>
        <dbReference type="Proteomes" id="UP000321456"/>
    </source>
</evidence>
<keyword evidence="4" id="KW-1185">Reference proteome</keyword>